<dbReference type="AlphaFoldDB" id="A0A7T8H039"/>
<dbReference type="EMBL" id="CP045899">
    <property type="protein sequence ID" value="QQP40968.1"/>
    <property type="molecule type" value="Genomic_DNA"/>
</dbReference>
<keyword evidence="2" id="KW-1185">Reference proteome</keyword>
<name>A0A7T8H039_CALRO</name>
<protein>
    <submittedName>
        <fullName evidence="1">Uncharacterized protein</fullName>
    </submittedName>
</protein>
<dbReference type="Proteomes" id="UP000595437">
    <property type="component" value="Chromosome 10"/>
</dbReference>
<reference evidence="2" key="1">
    <citation type="submission" date="2021-01" db="EMBL/GenBank/DDBJ databases">
        <title>Caligus Genome Assembly.</title>
        <authorList>
            <person name="Gallardo-Escarate C."/>
        </authorList>
    </citation>
    <scope>NUCLEOTIDE SEQUENCE [LARGE SCALE GENOMIC DNA]</scope>
</reference>
<evidence type="ECO:0000313" key="2">
    <source>
        <dbReference type="Proteomes" id="UP000595437"/>
    </source>
</evidence>
<accession>A0A7T8H039</accession>
<dbReference type="OrthoDB" id="10156538at2759"/>
<sequence>MIAGHKLYDITADHITISLPCRSRKTMTTGYTENVRHSGADSAASYGLKL</sequence>
<gene>
    <name evidence="1" type="ORF">FKW44_015201</name>
</gene>
<feature type="non-terminal residue" evidence="1">
    <location>
        <position position="50"/>
    </location>
</feature>
<evidence type="ECO:0000313" key="1">
    <source>
        <dbReference type="EMBL" id="QQP40968.1"/>
    </source>
</evidence>
<proteinExistence type="predicted"/>
<organism evidence="1 2">
    <name type="scientific">Caligus rogercresseyi</name>
    <name type="common">Sea louse</name>
    <dbReference type="NCBI Taxonomy" id="217165"/>
    <lineage>
        <taxon>Eukaryota</taxon>
        <taxon>Metazoa</taxon>
        <taxon>Ecdysozoa</taxon>
        <taxon>Arthropoda</taxon>
        <taxon>Crustacea</taxon>
        <taxon>Multicrustacea</taxon>
        <taxon>Hexanauplia</taxon>
        <taxon>Copepoda</taxon>
        <taxon>Siphonostomatoida</taxon>
        <taxon>Caligidae</taxon>
        <taxon>Caligus</taxon>
    </lineage>
</organism>